<evidence type="ECO:0000313" key="3">
    <source>
        <dbReference type="Proteomes" id="UP000198922"/>
    </source>
</evidence>
<dbReference type="AlphaFoldDB" id="A0A1G7FWT3"/>
<dbReference type="RefSeq" id="WP_090112632.1">
    <property type="nucleotide sequence ID" value="NZ_FNAT01000004.1"/>
</dbReference>
<dbReference type="Proteomes" id="UP000198922">
    <property type="component" value="Unassembled WGS sequence"/>
</dbReference>
<organism evidence="2 3">
    <name type="scientific">Limimaricola pyoseonensis</name>
    <dbReference type="NCBI Taxonomy" id="521013"/>
    <lineage>
        <taxon>Bacteria</taxon>
        <taxon>Pseudomonadati</taxon>
        <taxon>Pseudomonadota</taxon>
        <taxon>Alphaproteobacteria</taxon>
        <taxon>Rhodobacterales</taxon>
        <taxon>Paracoccaceae</taxon>
        <taxon>Limimaricola</taxon>
    </lineage>
</organism>
<dbReference type="SUPFAM" id="SSF56529">
    <property type="entry name" value="FAH"/>
    <property type="match status" value="1"/>
</dbReference>
<evidence type="ECO:0000313" key="2">
    <source>
        <dbReference type="EMBL" id="SDE80307.1"/>
    </source>
</evidence>
<reference evidence="3" key="1">
    <citation type="submission" date="2016-10" db="EMBL/GenBank/DDBJ databases">
        <authorList>
            <person name="Varghese N."/>
            <person name="Submissions S."/>
        </authorList>
    </citation>
    <scope>NUCLEOTIDE SEQUENCE [LARGE SCALE GENOMIC DNA]</scope>
    <source>
        <strain evidence="3">DSM 21424</strain>
    </source>
</reference>
<dbReference type="InterPro" id="IPR023341">
    <property type="entry name" value="MABP"/>
</dbReference>
<dbReference type="OrthoDB" id="9792678at2"/>
<evidence type="ECO:0000259" key="1">
    <source>
        <dbReference type="PROSITE" id="PS51498"/>
    </source>
</evidence>
<protein>
    <recommendedName>
        <fullName evidence="1">MABP domain-containing protein</fullName>
    </recommendedName>
</protein>
<feature type="domain" description="MABP" evidence="1">
    <location>
        <begin position="1"/>
        <end position="56"/>
    </location>
</feature>
<dbReference type="Pfam" id="PF11010">
    <property type="entry name" value="DUF2848"/>
    <property type="match status" value="1"/>
</dbReference>
<gene>
    <name evidence="2" type="ORF">SAMN04488567_2603</name>
</gene>
<dbReference type="InterPro" id="IPR036663">
    <property type="entry name" value="Fumarylacetoacetase_C_sf"/>
</dbReference>
<dbReference type="GO" id="GO:0003824">
    <property type="term" value="F:catalytic activity"/>
    <property type="evidence" value="ECO:0007669"/>
    <property type="project" value="InterPro"/>
</dbReference>
<dbReference type="PROSITE" id="PS51498">
    <property type="entry name" value="MABP"/>
    <property type="match status" value="1"/>
</dbReference>
<dbReference type="GO" id="GO:0005737">
    <property type="term" value="C:cytoplasm"/>
    <property type="evidence" value="ECO:0007669"/>
    <property type="project" value="UniProtKB-ARBA"/>
</dbReference>
<dbReference type="STRING" id="521013.SAMN04488567_2603"/>
<sequence>MQFDTPGGPVDIAITDLTVAGWTGRDRAAVDHHIAELAELGVAPPSQVPLYYRCGPELLTQSARIDVLGADSSGEAEPLLVMAEGKLWLGLGSDQTDRALEAHSVAHSKQVCPKPVARALWAFDEVADHLDQIELGSKILENGEWVSYQKGTLAAIRPLADLAQGGGLADGGAMLCGTLGAIGGVRPATRFRMRLADPVLNREITAEYEMRVLPVVA</sequence>
<name>A0A1G7FWT3_9RHOB</name>
<proteinExistence type="predicted"/>
<dbReference type="EMBL" id="FNAT01000004">
    <property type="protein sequence ID" value="SDE80307.1"/>
    <property type="molecule type" value="Genomic_DNA"/>
</dbReference>
<accession>A0A1G7FWT3</accession>
<keyword evidence="3" id="KW-1185">Reference proteome</keyword>
<dbReference type="InterPro" id="IPR021269">
    <property type="entry name" value="DUF2848"/>
</dbReference>